<name>A0AAF5PHA0_WUCBA</name>
<reference evidence="2" key="3">
    <citation type="submission" date="2024-02" db="UniProtKB">
        <authorList>
            <consortium name="WormBaseParasite"/>
        </authorList>
    </citation>
    <scope>IDENTIFICATION</scope>
    <source>
        <strain evidence="2">pt0022</strain>
    </source>
</reference>
<dbReference type="AlphaFoldDB" id="A0AAF5PHA0"/>
<dbReference type="WBParaSite" id="mrna-Wban_00531">
    <property type="protein sequence ID" value="mrna-Wban_00531"/>
    <property type="gene ID" value="Wban_00531"/>
</dbReference>
<sequence>MLKIENTGQLEAAVVVSLCEDEQFENGDNNDDIDSIGSDCNDNISKIHVDINKRYKVLEMESRKPEYKVQEPSMRVGSGNMTLDNGENEIFQFVEYVLINKHSNAFLTGDRLEWYCTHGHG</sequence>
<accession>A0AAF5PHA0</accession>
<reference evidence="1" key="2">
    <citation type="journal article" date="2016" name="Mol. Ecol.">
        <title>Population genomics of the filarial nematode parasite Wuchereria bancrofti from mosquitoes.</title>
        <authorList>
            <person name="Small S.T."/>
            <person name="Reimer L.J."/>
            <person name="Tisch D.J."/>
            <person name="King C.L."/>
            <person name="Christensen B.M."/>
            <person name="Siba P.M."/>
            <person name="Kazura J.W."/>
            <person name="Serre D."/>
            <person name="Zimmerman P.A."/>
        </authorList>
    </citation>
    <scope>NUCLEOTIDE SEQUENCE</scope>
    <source>
        <strain evidence="1">pt0022</strain>
    </source>
</reference>
<proteinExistence type="predicted"/>
<reference evidence="1" key="1">
    <citation type="submission" date="2015-03" db="EMBL/GenBank/DDBJ databases">
        <title>Wuchereria bancrofti Genome Sequencing Papua New Guinea Strain.</title>
        <authorList>
            <person name="Small S.T."/>
            <person name="Serre D."/>
            <person name="Zimmerman P.A."/>
        </authorList>
    </citation>
    <scope>NUCLEOTIDE SEQUENCE [LARGE SCALE GENOMIC DNA]</scope>
    <source>
        <strain evidence="1">pt0022</strain>
    </source>
</reference>
<dbReference type="Proteomes" id="UP000093561">
    <property type="component" value="Unassembled WGS sequence"/>
</dbReference>
<evidence type="ECO:0000313" key="2">
    <source>
        <dbReference type="WBParaSite" id="mrna-Wban_00531"/>
    </source>
</evidence>
<evidence type="ECO:0000313" key="1">
    <source>
        <dbReference type="Proteomes" id="UP000093561"/>
    </source>
</evidence>
<protein>
    <submittedName>
        <fullName evidence="2">Uncharacterized protein</fullName>
    </submittedName>
</protein>
<organism evidence="1 2">
    <name type="scientific">Wuchereria bancrofti</name>
    <dbReference type="NCBI Taxonomy" id="6293"/>
    <lineage>
        <taxon>Eukaryota</taxon>
        <taxon>Metazoa</taxon>
        <taxon>Ecdysozoa</taxon>
        <taxon>Nematoda</taxon>
        <taxon>Chromadorea</taxon>
        <taxon>Rhabditida</taxon>
        <taxon>Spirurina</taxon>
        <taxon>Spiruromorpha</taxon>
        <taxon>Filarioidea</taxon>
        <taxon>Onchocercidae</taxon>
        <taxon>Wuchereria</taxon>
    </lineage>
</organism>